<reference evidence="11 12" key="1">
    <citation type="submission" date="2016-05" db="EMBL/GenBank/DDBJ databases">
        <title>First whole genome sequencing of Entamoeba histolytica HM1:IMSS-clone-6.</title>
        <authorList>
            <person name="Mukherjee Avik.K."/>
            <person name="Izumyama S."/>
            <person name="Nakada-Tsukui K."/>
            <person name="Nozaki T."/>
        </authorList>
    </citation>
    <scope>NUCLEOTIDE SEQUENCE [LARGE SCALE GENOMIC DNA]</scope>
    <source>
        <strain evidence="11 12">HM1:IMSS clone 6</strain>
    </source>
</reference>
<dbReference type="VEuPathDB" id="AmoebaDB:EHI7A_172240"/>
<evidence type="ECO:0000313" key="11">
    <source>
        <dbReference type="EMBL" id="GAT96417.1"/>
    </source>
</evidence>
<keyword evidence="11" id="KW-0808">Transferase</keyword>
<evidence type="ECO:0000256" key="7">
    <source>
        <dbReference type="ARBA" id="ARBA00023136"/>
    </source>
</evidence>
<proteinExistence type="inferred from homology"/>
<keyword evidence="5 8" id="KW-0256">Endoplasmic reticulum</keyword>
<evidence type="ECO:0000256" key="5">
    <source>
        <dbReference type="ARBA" id="ARBA00022824"/>
    </source>
</evidence>
<dbReference type="InterPro" id="IPR055459">
    <property type="entry name" value="OST48_MD"/>
</dbReference>
<dbReference type="VEuPathDB" id="AmoebaDB:KM1_259560"/>
<comment type="similarity">
    <text evidence="3 8">Belongs to the DDOST 48 kDa subunit family.</text>
</comment>
<dbReference type="PANTHER" id="PTHR10830:SF0">
    <property type="entry name" value="DOLICHYL-DIPHOSPHOOLIGOSACCHARIDE--PROTEIN GLYCOSYLTRANSFERASE 48 KDA SUBUNIT"/>
    <property type="match status" value="1"/>
</dbReference>
<evidence type="ECO:0000256" key="8">
    <source>
        <dbReference type="RuleBase" id="RU361142"/>
    </source>
</evidence>
<dbReference type="GO" id="GO:0018279">
    <property type="term" value="P:protein N-linked glycosylation via asparagine"/>
    <property type="evidence" value="ECO:0007669"/>
    <property type="project" value="UniProtKB-UniRule"/>
</dbReference>
<comment type="caution">
    <text evidence="11">The sequence shown here is derived from an EMBL/GenBank/DDBJ whole genome shotgun (WGS) entry which is preliminary data.</text>
</comment>
<comment type="pathway">
    <text evidence="2 8">Protein modification; protein glycosylation.</text>
</comment>
<dbReference type="VEuPathDB" id="AmoebaDB:EHI5A_215600"/>
<keyword evidence="6 8" id="KW-1133">Transmembrane helix</keyword>
<accession>A0A5K1UXH2</accession>
<protein>
    <recommendedName>
        <fullName evidence="8">Dolichyl-diphosphooligosaccharide--protein glycosyltransferase 48 kDa subunit</fullName>
        <shortName evidence="8">Oligosaccharyl transferase 48 kDa subunit</shortName>
    </recommendedName>
</protein>
<evidence type="ECO:0000256" key="4">
    <source>
        <dbReference type="ARBA" id="ARBA00022692"/>
    </source>
</evidence>
<comment type="subunit">
    <text evidence="8">Component of the oligosaccharyltransferase (OST) complex.</text>
</comment>
<dbReference type="VEuPathDB" id="AmoebaDB:EHI_028900"/>
<feature type="transmembrane region" description="Helical" evidence="8">
    <location>
        <begin position="384"/>
        <end position="405"/>
    </location>
</feature>
<gene>
    <name evidence="11" type="ORF">CL6EHI_028900</name>
</gene>
<evidence type="ECO:0000256" key="2">
    <source>
        <dbReference type="ARBA" id="ARBA00004922"/>
    </source>
</evidence>
<dbReference type="PANTHER" id="PTHR10830">
    <property type="entry name" value="DOLICHYL-DIPHOSPHOOLIGOSACCHARIDE--PROTEIN GLYCOSYLTRANSFERASE 48 KDA SUBUNIT"/>
    <property type="match status" value="1"/>
</dbReference>
<comment type="subcellular location">
    <subcellularLocation>
        <location evidence="8">Endoplasmic reticulum membrane</location>
        <topology evidence="8">Single-pass type I membrane protein</topology>
    </subcellularLocation>
    <subcellularLocation>
        <location evidence="1">Membrane</location>
        <topology evidence="1">Single-pass type I membrane protein</topology>
    </subcellularLocation>
</comment>
<keyword evidence="4 8" id="KW-0812">Transmembrane</keyword>
<name>A0A5K1UXH2_ENTHI</name>
<dbReference type="EMBL" id="BDEQ01000001">
    <property type="protein sequence ID" value="GAT96417.1"/>
    <property type="molecule type" value="Genomic_DNA"/>
</dbReference>
<dbReference type="GO" id="GO:0008250">
    <property type="term" value="C:oligosaccharyltransferase complex"/>
    <property type="evidence" value="ECO:0007669"/>
    <property type="project" value="TreeGrafter"/>
</dbReference>
<evidence type="ECO:0000256" key="6">
    <source>
        <dbReference type="ARBA" id="ARBA00022989"/>
    </source>
</evidence>
<dbReference type="Proteomes" id="UP000078387">
    <property type="component" value="Unassembled WGS sequence"/>
</dbReference>
<dbReference type="AlphaFoldDB" id="A0A5K1UXH2"/>
<keyword evidence="7 8" id="KW-0472">Membrane</keyword>
<dbReference type="SMR" id="A0A5K1UXH2"/>
<evidence type="ECO:0000259" key="9">
    <source>
        <dbReference type="Pfam" id="PF03345"/>
    </source>
</evidence>
<dbReference type="VEuPathDB" id="AmoebaDB:EHI8A_185380"/>
<feature type="domain" description="OST48 middle" evidence="10">
    <location>
        <begin position="274"/>
        <end position="407"/>
    </location>
</feature>
<comment type="function">
    <text evidence="8">Subunit of the oligosaccharyl transferase (OST) complex that catalyzes the initial transfer of a defined glycan (Glc(3)Man(9)GlcNAc(2) in eukaryotes) from the lipid carrier dolichol-pyrophosphate to an asparagine residue within an Asn-X-Ser/Thr consensus motif in nascent polypeptide chains, the first step in protein N-glycosylation. N-glycosylation occurs cotranslationally and the complex associates with the Sec61 complex at the channel-forming translocon complex that mediates protein translocation across the endoplasmic reticulum (ER).</text>
</comment>
<dbReference type="UniPathway" id="UPA00378"/>
<evidence type="ECO:0000256" key="3">
    <source>
        <dbReference type="ARBA" id="ARBA00008743"/>
    </source>
</evidence>
<dbReference type="GO" id="GO:0016740">
    <property type="term" value="F:transferase activity"/>
    <property type="evidence" value="ECO:0007669"/>
    <property type="project" value="UniProtKB-KW"/>
</dbReference>
<feature type="domain" description="OST48 N-terminal" evidence="9">
    <location>
        <begin position="16"/>
        <end position="253"/>
    </location>
</feature>
<dbReference type="Pfam" id="PF03345">
    <property type="entry name" value="OST48_N"/>
    <property type="match status" value="1"/>
</dbReference>
<dbReference type="Pfam" id="PF23358">
    <property type="entry name" value="OST48_MD"/>
    <property type="match status" value="1"/>
</dbReference>
<sequence>MRLIFIVFISICLANKTLVILERNEDQQKFSQFIELLKKNGDEVEIINKMTLFQLFENGEKKYSNVILLTPHYTFKKVSVKEFIQFIDNGGNMVITLGKKYEDGYKQLLYSLDMEVDSNGSNVVDEKHTVKIGEFEMIFSNNVHNNQNIFNQRIQNILFSGIGLYLPPSPFTSSLLKAQDSASTSLFPNVSFAQETNITLVASLQARNNARIIVSGSSLLFSNIAFDSVIEHPSLNLIKSDNKKFTENIIDWVLQRRCVIRMKNIHWEKINGVKEVDYDHQLVINDTIKVNVELEQLNQGNYVPFNVDDLQIEFKLLDPVIVKNFKRIDNGKYEVIVQTPDKFGVYTMIINYRRPFLSYLEYKETIPLRTFRLTQVDRFLTGAYPFYAACASMAVGFIVFSFIYLNQIEKKEIKQD</sequence>
<evidence type="ECO:0000259" key="10">
    <source>
        <dbReference type="Pfam" id="PF23358"/>
    </source>
</evidence>
<organism evidence="11 12">
    <name type="scientific">Entamoeba histolytica</name>
    <dbReference type="NCBI Taxonomy" id="5759"/>
    <lineage>
        <taxon>Eukaryota</taxon>
        <taxon>Amoebozoa</taxon>
        <taxon>Evosea</taxon>
        <taxon>Archamoebae</taxon>
        <taxon>Mastigamoebida</taxon>
        <taxon>Entamoebidae</taxon>
        <taxon>Entamoeba</taxon>
    </lineage>
</organism>
<evidence type="ECO:0000313" key="12">
    <source>
        <dbReference type="Proteomes" id="UP000078387"/>
    </source>
</evidence>
<dbReference type="InterPro" id="IPR005013">
    <property type="entry name" value="DDOST_48_kDa_subunit"/>
</dbReference>
<dbReference type="InterPro" id="IPR055457">
    <property type="entry name" value="OST48_N"/>
</dbReference>
<dbReference type="OMA" id="AHDEYPR"/>
<evidence type="ECO:0000256" key="1">
    <source>
        <dbReference type="ARBA" id="ARBA00004479"/>
    </source>
</evidence>